<dbReference type="EMBL" id="SJPT01000003">
    <property type="protein sequence ID" value="TWU23955.1"/>
    <property type="molecule type" value="Genomic_DNA"/>
</dbReference>
<dbReference type="Pfam" id="PF13440">
    <property type="entry name" value="Polysacc_synt_3"/>
    <property type="match status" value="1"/>
</dbReference>
<keyword evidence="6 7" id="KW-0472">Membrane</keyword>
<feature type="transmembrane region" description="Helical" evidence="7">
    <location>
        <begin position="184"/>
        <end position="206"/>
    </location>
</feature>
<feature type="transmembrane region" description="Helical" evidence="7">
    <location>
        <begin position="449"/>
        <end position="468"/>
    </location>
</feature>
<feature type="transmembrane region" description="Helical" evidence="7">
    <location>
        <begin position="395"/>
        <end position="414"/>
    </location>
</feature>
<evidence type="ECO:0000256" key="3">
    <source>
        <dbReference type="ARBA" id="ARBA00022475"/>
    </source>
</evidence>
<comment type="caution">
    <text evidence="8">The sequence shown here is derived from an EMBL/GenBank/DDBJ whole genome shotgun (WGS) entry which is preliminary data.</text>
</comment>
<evidence type="ECO:0000256" key="1">
    <source>
        <dbReference type="ARBA" id="ARBA00004651"/>
    </source>
</evidence>
<keyword evidence="9" id="KW-1185">Reference proteome</keyword>
<dbReference type="Proteomes" id="UP000316304">
    <property type="component" value="Unassembled WGS sequence"/>
</dbReference>
<feature type="transmembrane region" description="Helical" evidence="7">
    <location>
        <begin position="157"/>
        <end position="178"/>
    </location>
</feature>
<name>A0A5C6CIM2_9BACT</name>
<protein>
    <submittedName>
        <fullName evidence="8">Teichuronic acid biosynthesis protein TuaB</fullName>
    </submittedName>
</protein>
<sequence>MLFNFISLRFNRLRRKPATFASITTVGLFGTSLVIRLASSLLLSRLVLPDVFGLMALAMIAIMGLVLLSDVGLTPAVIHHSDGDEPDFLNTAWTIQVFRGIAIWLASWIAAPAMAWFYAEPILTFLIPVIAIMVVIEGFCSTGVMTAQRQLTPSAMIGYNVLSQFFGTLVTLGIACFYPNVWSLVAGTLAGSLCRLVTSFCLPSLVKHRLLWHHKYAWELFHFGKWIFLSTAATFFALQIDRIVLGKLGSLETLGLYSMGATIAAIPVLLITHIGDYVMFPLLAKAAREDPAGLREKTKPVRGRILGLSLIMNVGVFATAPLLFNNLYGSEYRDAGRLCQWLVVSSWLTVIVELAVQTLKAVGNVQSMAGGKVVRLLVTIPLTVWGFDQYGIEGFIVGFTIGILPEHLVMLWRLYRLGLWLPLQEIGYTSAFLLAIVSMYWSASSIATTLGLGAVVGALTLWGLYLSVAKELAATQVNEPIAAIPNRSTVLVGATSIRGEGSDEHAANRMP</sequence>
<feature type="transmembrane region" description="Helical" evidence="7">
    <location>
        <begin position="125"/>
        <end position="145"/>
    </location>
</feature>
<feature type="transmembrane region" description="Helical" evidence="7">
    <location>
        <begin position="226"/>
        <end position="245"/>
    </location>
</feature>
<feature type="transmembrane region" description="Helical" evidence="7">
    <location>
        <begin position="51"/>
        <end position="76"/>
    </location>
</feature>
<feature type="transmembrane region" description="Helical" evidence="7">
    <location>
        <begin position="20"/>
        <end position="39"/>
    </location>
</feature>
<evidence type="ECO:0000256" key="5">
    <source>
        <dbReference type="ARBA" id="ARBA00022989"/>
    </source>
</evidence>
<dbReference type="PANTHER" id="PTHR30250:SF10">
    <property type="entry name" value="LIPOPOLYSACCHARIDE BIOSYNTHESIS PROTEIN WZXC"/>
    <property type="match status" value="1"/>
</dbReference>
<evidence type="ECO:0000256" key="6">
    <source>
        <dbReference type="ARBA" id="ARBA00023136"/>
    </source>
</evidence>
<dbReference type="RefSeq" id="WP_197169115.1">
    <property type="nucleotide sequence ID" value="NZ_SJPT01000003.1"/>
</dbReference>
<keyword evidence="3" id="KW-1003">Cell membrane</keyword>
<feature type="transmembrane region" description="Helical" evidence="7">
    <location>
        <begin position="97"/>
        <end position="119"/>
    </location>
</feature>
<dbReference type="AlphaFoldDB" id="A0A5C6CIM2"/>
<comment type="similarity">
    <text evidence="2">Belongs to the polysaccharide synthase family.</text>
</comment>
<evidence type="ECO:0000313" key="9">
    <source>
        <dbReference type="Proteomes" id="UP000316304"/>
    </source>
</evidence>
<keyword evidence="5 7" id="KW-1133">Transmembrane helix</keyword>
<feature type="transmembrane region" description="Helical" evidence="7">
    <location>
        <begin position="305"/>
        <end position="324"/>
    </location>
</feature>
<evidence type="ECO:0000313" key="8">
    <source>
        <dbReference type="EMBL" id="TWU23955.1"/>
    </source>
</evidence>
<dbReference type="GO" id="GO:0005886">
    <property type="term" value="C:plasma membrane"/>
    <property type="evidence" value="ECO:0007669"/>
    <property type="project" value="UniProtKB-SubCell"/>
</dbReference>
<evidence type="ECO:0000256" key="4">
    <source>
        <dbReference type="ARBA" id="ARBA00022692"/>
    </source>
</evidence>
<proteinExistence type="inferred from homology"/>
<feature type="transmembrane region" description="Helical" evidence="7">
    <location>
        <begin position="426"/>
        <end position="443"/>
    </location>
</feature>
<organism evidence="8 9">
    <name type="scientific">Novipirellula galeiformis</name>
    <dbReference type="NCBI Taxonomy" id="2528004"/>
    <lineage>
        <taxon>Bacteria</taxon>
        <taxon>Pseudomonadati</taxon>
        <taxon>Planctomycetota</taxon>
        <taxon>Planctomycetia</taxon>
        <taxon>Pirellulales</taxon>
        <taxon>Pirellulaceae</taxon>
        <taxon>Novipirellula</taxon>
    </lineage>
</organism>
<gene>
    <name evidence="8" type="primary">tuaB</name>
    <name evidence="8" type="ORF">Pla52o_18780</name>
</gene>
<evidence type="ECO:0000256" key="2">
    <source>
        <dbReference type="ARBA" id="ARBA00007430"/>
    </source>
</evidence>
<reference evidence="8 9" key="1">
    <citation type="submission" date="2019-02" db="EMBL/GenBank/DDBJ databases">
        <title>Deep-cultivation of Planctomycetes and their phenomic and genomic characterization uncovers novel biology.</title>
        <authorList>
            <person name="Wiegand S."/>
            <person name="Jogler M."/>
            <person name="Boedeker C."/>
            <person name="Pinto D."/>
            <person name="Vollmers J."/>
            <person name="Rivas-Marin E."/>
            <person name="Kohn T."/>
            <person name="Peeters S.H."/>
            <person name="Heuer A."/>
            <person name="Rast P."/>
            <person name="Oberbeckmann S."/>
            <person name="Bunk B."/>
            <person name="Jeske O."/>
            <person name="Meyerdierks A."/>
            <person name="Storesund J.E."/>
            <person name="Kallscheuer N."/>
            <person name="Luecker S."/>
            <person name="Lage O.M."/>
            <person name="Pohl T."/>
            <person name="Merkel B.J."/>
            <person name="Hornburger P."/>
            <person name="Mueller R.-W."/>
            <person name="Bruemmer F."/>
            <person name="Labrenz M."/>
            <person name="Spormann A.M."/>
            <person name="Op Den Camp H."/>
            <person name="Overmann J."/>
            <person name="Amann R."/>
            <person name="Jetten M.S.M."/>
            <person name="Mascher T."/>
            <person name="Medema M.H."/>
            <person name="Devos D.P."/>
            <person name="Kaster A.-K."/>
            <person name="Ovreas L."/>
            <person name="Rohde M."/>
            <person name="Galperin M.Y."/>
            <person name="Jogler C."/>
        </authorList>
    </citation>
    <scope>NUCLEOTIDE SEQUENCE [LARGE SCALE GENOMIC DNA]</scope>
    <source>
        <strain evidence="8 9">Pla52o</strain>
    </source>
</reference>
<feature type="transmembrane region" description="Helical" evidence="7">
    <location>
        <begin position="257"/>
        <end position="284"/>
    </location>
</feature>
<accession>A0A5C6CIM2</accession>
<evidence type="ECO:0000256" key="7">
    <source>
        <dbReference type="SAM" id="Phobius"/>
    </source>
</evidence>
<dbReference type="InterPro" id="IPR050833">
    <property type="entry name" value="Poly_Biosynth_Transport"/>
</dbReference>
<keyword evidence="4 7" id="KW-0812">Transmembrane</keyword>
<dbReference type="PANTHER" id="PTHR30250">
    <property type="entry name" value="PST FAMILY PREDICTED COLANIC ACID TRANSPORTER"/>
    <property type="match status" value="1"/>
</dbReference>
<comment type="subcellular location">
    <subcellularLocation>
        <location evidence="1">Cell membrane</location>
        <topology evidence="1">Multi-pass membrane protein</topology>
    </subcellularLocation>
</comment>